<dbReference type="EMBL" id="LIBO01000076">
    <property type="protein sequence ID" value="KRO62442.1"/>
    <property type="molecule type" value="Genomic_DNA"/>
</dbReference>
<evidence type="ECO:0000313" key="2">
    <source>
        <dbReference type="EMBL" id="KRO62442.1"/>
    </source>
</evidence>
<dbReference type="PANTHER" id="PTHR33490:SF6">
    <property type="entry name" value="SLL1049 PROTEIN"/>
    <property type="match status" value="1"/>
</dbReference>
<dbReference type="InterPro" id="IPR013589">
    <property type="entry name" value="Bac_transglu_N"/>
</dbReference>
<evidence type="ECO:0000313" key="3">
    <source>
        <dbReference type="Proteomes" id="UP000051269"/>
    </source>
</evidence>
<sequence>MDLEIQHTTHFHYPAAVYDSFNETRLQPVSNPYQERLSFDLEVSPEARAGEYRDFYQNVVHYFEVTPPHTELKVTARSRVRTGTQDGTKKSSTIPEPLHDYLQSSPYVSLPIEIFREAVDQQGSGKTAEARAVSLMEHVSRSFVYEPNVTQVHTHVEEVFRLRRGVCQDLAHAMISLCRVVKIPARYVSGYVYSGDRGEMRGAEASHAWVEVHLGEAGWKGLDPTNRCPAGEMHIKVAHGRDYRDVPPLSGNYHGNVQGTLAVTVAVRKV</sequence>
<dbReference type="Pfam" id="PF01841">
    <property type="entry name" value="Transglut_core"/>
    <property type="match status" value="1"/>
</dbReference>
<dbReference type="SUPFAM" id="SSF54001">
    <property type="entry name" value="Cysteine proteinases"/>
    <property type="match status" value="1"/>
</dbReference>
<name>A0A0R2RQK0_9BACT</name>
<dbReference type="Gene3D" id="3.10.620.30">
    <property type="match status" value="1"/>
</dbReference>
<proteinExistence type="predicted"/>
<gene>
    <name evidence="2" type="ORF">ABR82_07375</name>
</gene>
<dbReference type="InterPro" id="IPR002931">
    <property type="entry name" value="Transglutaminase-like"/>
</dbReference>
<feature type="domain" description="Transglutaminase-like" evidence="1">
    <location>
        <begin position="159"/>
        <end position="226"/>
    </location>
</feature>
<dbReference type="Proteomes" id="UP000051269">
    <property type="component" value="Unassembled WGS sequence"/>
</dbReference>
<reference evidence="2 3" key="1">
    <citation type="submission" date="2015-10" db="EMBL/GenBank/DDBJ databases">
        <title>Metagenome-Assembled Genomes uncover a global brackish microbiome.</title>
        <authorList>
            <person name="Hugerth L.W."/>
            <person name="Larsson J."/>
            <person name="Alneberg J."/>
            <person name="Lindh M.V."/>
            <person name="Legrand C."/>
            <person name="Pinhassi J."/>
            <person name="Andersson A.F."/>
        </authorList>
    </citation>
    <scope>NUCLEOTIDE SEQUENCE [LARGE SCALE GENOMIC DNA]</scope>
    <source>
        <strain evidence="2">BACL18 MAG-120507-bin52</strain>
    </source>
</reference>
<organism evidence="2 3">
    <name type="scientific">Verrucomicrobia subdivision 6 bacterium BACL9 MAG-120507-bin52</name>
    <dbReference type="NCBI Taxonomy" id="1655590"/>
    <lineage>
        <taxon>Bacteria</taxon>
        <taxon>Pseudomonadati</taxon>
        <taxon>Verrucomicrobiota</taxon>
        <taxon>Verrucomicrobiia</taxon>
        <taxon>Verrucomicrobiales</taxon>
        <taxon>Verrucomicrobia subdivision 6</taxon>
    </lineage>
</organism>
<dbReference type="SMART" id="SM00460">
    <property type="entry name" value="TGc"/>
    <property type="match status" value="1"/>
</dbReference>
<comment type="caution">
    <text evidence="2">The sequence shown here is derived from an EMBL/GenBank/DDBJ whole genome shotgun (WGS) entry which is preliminary data.</text>
</comment>
<dbReference type="PANTHER" id="PTHR33490">
    <property type="entry name" value="BLR5614 PROTEIN-RELATED"/>
    <property type="match status" value="1"/>
</dbReference>
<evidence type="ECO:0000259" key="1">
    <source>
        <dbReference type="SMART" id="SM00460"/>
    </source>
</evidence>
<accession>A0A0R2RQK0</accession>
<dbReference type="InterPro" id="IPR038765">
    <property type="entry name" value="Papain-like_cys_pep_sf"/>
</dbReference>
<protein>
    <recommendedName>
        <fullName evidence="1">Transglutaminase-like domain-containing protein</fullName>
    </recommendedName>
</protein>
<dbReference type="Pfam" id="PF08379">
    <property type="entry name" value="Bact_transglu_N"/>
    <property type="match status" value="1"/>
</dbReference>
<dbReference type="AlphaFoldDB" id="A0A0R2RQK0"/>